<sequence>MPNKIDGIFPAVILISGSGPQNRDSELFGHKPFLVIADYLVKREIAVLRFDDRGVGLSKGNHNTATTLDFADDVEAAFSFLSKRKNIDSKKIGLIGHSEGGMIASMIASRLKNIDFIVLLATPGLQGDKILLSQSKLLLTKTGKNKEDIDKISRINKKSYRLIQKNKNVDQLKIKLVSHLNSSQKKYNFLLDKPKQINSDDYVKSLISQMISPWFTFFINYDPKNALERVKCPVLAINGKNDVQVASGKNLNAIRKALQKGKNKDYVIKELPKLNHLFQESNTGFPHEYSRIEQTFSPIALKVMGDWIETRVNKPKLDK</sequence>
<dbReference type="InterPro" id="IPR029058">
    <property type="entry name" value="AB_hydrolase_fold"/>
</dbReference>
<dbReference type="GO" id="GO:0004252">
    <property type="term" value="F:serine-type endopeptidase activity"/>
    <property type="evidence" value="ECO:0007669"/>
    <property type="project" value="InterPro"/>
</dbReference>
<gene>
    <name evidence="3" type="ORF">GCM10007384_05710</name>
</gene>
<dbReference type="GO" id="GO:0006508">
    <property type="term" value="P:proteolysis"/>
    <property type="evidence" value="ECO:0007669"/>
    <property type="project" value="InterPro"/>
</dbReference>
<dbReference type="Pfam" id="PF12146">
    <property type="entry name" value="Hydrolase_4"/>
    <property type="match status" value="1"/>
</dbReference>
<evidence type="ECO:0000313" key="3">
    <source>
        <dbReference type="EMBL" id="GGX07073.1"/>
    </source>
</evidence>
<dbReference type="EMBL" id="BMWS01000003">
    <property type="protein sequence ID" value="GGX07073.1"/>
    <property type="molecule type" value="Genomic_DNA"/>
</dbReference>
<dbReference type="SUPFAM" id="SSF53474">
    <property type="entry name" value="alpha/beta-Hydrolases"/>
    <property type="match status" value="1"/>
</dbReference>
<reference evidence="3 4" key="1">
    <citation type="journal article" date="2014" name="Int. J. Syst. Evol. Microbiol.">
        <title>Complete genome sequence of Corynebacterium casei LMG S-19264T (=DSM 44701T), isolated from a smear-ripened cheese.</title>
        <authorList>
            <consortium name="US DOE Joint Genome Institute (JGI-PGF)"/>
            <person name="Walter F."/>
            <person name="Albersmeier A."/>
            <person name="Kalinowski J."/>
            <person name="Ruckert C."/>
        </authorList>
    </citation>
    <scope>NUCLEOTIDE SEQUENCE [LARGE SCALE GENOMIC DNA]</scope>
    <source>
        <strain evidence="3 4">KCTC 12285</strain>
    </source>
</reference>
<keyword evidence="4" id="KW-1185">Reference proteome</keyword>
<dbReference type="AlphaFoldDB" id="A0A918N1Z5"/>
<evidence type="ECO:0000259" key="2">
    <source>
        <dbReference type="Pfam" id="PF12146"/>
    </source>
</evidence>
<dbReference type="PANTHER" id="PTHR43265:SF1">
    <property type="entry name" value="ESTERASE ESTD"/>
    <property type="match status" value="1"/>
</dbReference>
<evidence type="ECO:0000313" key="4">
    <source>
        <dbReference type="Proteomes" id="UP000601108"/>
    </source>
</evidence>
<dbReference type="GO" id="GO:0052689">
    <property type="term" value="F:carboxylic ester hydrolase activity"/>
    <property type="evidence" value="ECO:0007669"/>
    <property type="project" value="TreeGrafter"/>
</dbReference>
<dbReference type="PANTHER" id="PTHR43265">
    <property type="entry name" value="ESTERASE ESTD"/>
    <property type="match status" value="1"/>
</dbReference>
<evidence type="ECO:0000256" key="1">
    <source>
        <dbReference type="ARBA" id="ARBA00022801"/>
    </source>
</evidence>
<name>A0A918N1Z5_9FLAO</name>
<feature type="domain" description="Serine aminopeptidase S33" evidence="2">
    <location>
        <begin position="36"/>
        <end position="276"/>
    </location>
</feature>
<comment type="caution">
    <text evidence="3">The sequence shown here is derived from an EMBL/GenBank/DDBJ whole genome shotgun (WGS) entry which is preliminary data.</text>
</comment>
<protein>
    <recommendedName>
        <fullName evidence="2">Serine aminopeptidase S33 domain-containing protein</fullName>
    </recommendedName>
</protein>
<dbReference type="InterPro" id="IPR053145">
    <property type="entry name" value="AB_hydrolase_Est10"/>
</dbReference>
<accession>A0A918N1Z5</accession>
<dbReference type="PROSITE" id="PS00708">
    <property type="entry name" value="PRO_ENDOPEP_SER"/>
    <property type="match status" value="1"/>
</dbReference>
<dbReference type="RefSeq" id="WP_229809233.1">
    <property type="nucleotide sequence ID" value="NZ_BMWS01000003.1"/>
</dbReference>
<dbReference type="InterPro" id="IPR002471">
    <property type="entry name" value="Pept_S9_AS"/>
</dbReference>
<dbReference type="Proteomes" id="UP000601108">
    <property type="component" value="Unassembled WGS sequence"/>
</dbReference>
<dbReference type="InterPro" id="IPR022742">
    <property type="entry name" value="Hydrolase_4"/>
</dbReference>
<proteinExistence type="predicted"/>
<dbReference type="Gene3D" id="3.40.50.1820">
    <property type="entry name" value="alpha/beta hydrolase"/>
    <property type="match status" value="1"/>
</dbReference>
<organism evidence="3 4">
    <name type="scientific">Aquimarina muelleri</name>
    <dbReference type="NCBI Taxonomy" id="279356"/>
    <lineage>
        <taxon>Bacteria</taxon>
        <taxon>Pseudomonadati</taxon>
        <taxon>Bacteroidota</taxon>
        <taxon>Flavobacteriia</taxon>
        <taxon>Flavobacteriales</taxon>
        <taxon>Flavobacteriaceae</taxon>
        <taxon>Aquimarina</taxon>
    </lineage>
</organism>
<keyword evidence="1" id="KW-0378">Hydrolase</keyword>